<feature type="compositionally biased region" description="Gly residues" evidence="1">
    <location>
        <begin position="48"/>
        <end position="66"/>
    </location>
</feature>
<reference evidence="2" key="1">
    <citation type="journal article" date="2012" name="Nat. Biotechnol.">
        <title>Reference genome sequence of the model plant Setaria.</title>
        <authorList>
            <person name="Bennetzen J.L."/>
            <person name="Schmutz J."/>
            <person name="Wang H."/>
            <person name="Percifield R."/>
            <person name="Hawkins J."/>
            <person name="Pontaroli A.C."/>
            <person name="Estep M."/>
            <person name="Feng L."/>
            <person name="Vaughn J.N."/>
            <person name="Grimwood J."/>
            <person name="Jenkins J."/>
            <person name="Barry K."/>
            <person name="Lindquist E."/>
            <person name="Hellsten U."/>
            <person name="Deshpande S."/>
            <person name="Wang X."/>
            <person name="Wu X."/>
            <person name="Mitros T."/>
            <person name="Triplett J."/>
            <person name="Yang X."/>
            <person name="Ye C.Y."/>
            <person name="Mauro-Herrera M."/>
            <person name="Wang L."/>
            <person name="Li P."/>
            <person name="Sharma M."/>
            <person name="Sharma R."/>
            <person name="Ronald P.C."/>
            <person name="Panaud O."/>
            <person name="Kellogg E.A."/>
            <person name="Brutnell T.P."/>
            <person name="Doust A.N."/>
            <person name="Tuskan G.A."/>
            <person name="Rokhsar D."/>
            <person name="Devos K.M."/>
        </authorList>
    </citation>
    <scope>NUCLEOTIDE SEQUENCE [LARGE SCALE GENOMIC DNA]</scope>
    <source>
        <strain evidence="2">Yugu1</strain>
    </source>
</reference>
<evidence type="ECO:0000313" key="2">
    <source>
        <dbReference type="EMBL" id="RCV45069.1"/>
    </source>
</evidence>
<dbReference type="EMBL" id="CM003536">
    <property type="protein sequence ID" value="RCV45069.1"/>
    <property type="molecule type" value="Genomic_DNA"/>
</dbReference>
<sequence>MSRRPPRKPTAARLRRAELSPDAIRGTLGGSPTADLVAGSAPRRSASRGGGGGGGGSGRASSGGGRRVPTARCARAGRRMMPLRRGETGRLGKRATRLVAFMALSGNRGGVGGVLRGVIFGTRHCFSAPPSSSPNQRSSYTPCAICACSYTAVPTRDKKKGKSPLEKKANPSN</sequence>
<name>A0A368SRM6_SETIT</name>
<feature type="region of interest" description="Disordered" evidence="1">
    <location>
        <begin position="1"/>
        <end position="71"/>
    </location>
</feature>
<feature type="region of interest" description="Disordered" evidence="1">
    <location>
        <begin position="154"/>
        <end position="173"/>
    </location>
</feature>
<feature type="compositionally biased region" description="Basic and acidic residues" evidence="1">
    <location>
        <begin position="163"/>
        <end position="173"/>
    </location>
</feature>
<accession>A0A368SRM6</accession>
<protein>
    <submittedName>
        <fullName evidence="2">Uncharacterized protein</fullName>
    </submittedName>
</protein>
<reference evidence="2" key="2">
    <citation type="submission" date="2015-07" db="EMBL/GenBank/DDBJ databases">
        <authorList>
            <person name="Noorani M."/>
        </authorList>
    </citation>
    <scope>NUCLEOTIDE SEQUENCE</scope>
    <source>
        <strain evidence="2">Yugu1</strain>
    </source>
</reference>
<dbReference type="AlphaFoldDB" id="A0A368SRM6"/>
<organism evidence="2">
    <name type="scientific">Setaria italica</name>
    <name type="common">Foxtail millet</name>
    <name type="synonym">Panicum italicum</name>
    <dbReference type="NCBI Taxonomy" id="4555"/>
    <lineage>
        <taxon>Eukaryota</taxon>
        <taxon>Viridiplantae</taxon>
        <taxon>Streptophyta</taxon>
        <taxon>Embryophyta</taxon>
        <taxon>Tracheophyta</taxon>
        <taxon>Spermatophyta</taxon>
        <taxon>Magnoliopsida</taxon>
        <taxon>Liliopsida</taxon>
        <taxon>Poales</taxon>
        <taxon>Poaceae</taxon>
        <taxon>PACMAD clade</taxon>
        <taxon>Panicoideae</taxon>
        <taxon>Panicodae</taxon>
        <taxon>Paniceae</taxon>
        <taxon>Cenchrinae</taxon>
        <taxon>Setaria</taxon>
    </lineage>
</organism>
<evidence type="ECO:0000256" key="1">
    <source>
        <dbReference type="SAM" id="MobiDB-lite"/>
    </source>
</evidence>
<gene>
    <name evidence="2" type="ORF">SETIT_9G423300v2</name>
</gene>
<proteinExistence type="predicted"/>